<dbReference type="STRING" id="4072.A0A2G3ALR8"/>
<reference evidence="1 2" key="2">
    <citation type="journal article" date="2017" name="Genome Biol.">
        <title>New reference genome sequences of hot pepper reveal the massive evolution of plant disease-resistance genes by retroduplication.</title>
        <authorList>
            <person name="Kim S."/>
            <person name="Park J."/>
            <person name="Yeom S.I."/>
            <person name="Kim Y.M."/>
            <person name="Seo E."/>
            <person name="Kim K.T."/>
            <person name="Kim M.S."/>
            <person name="Lee J.M."/>
            <person name="Cheong K."/>
            <person name="Shin H.S."/>
            <person name="Kim S.B."/>
            <person name="Han K."/>
            <person name="Lee J."/>
            <person name="Park M."/>
            <person name="Lee H.A."/>
            <person name="Lee H.Y."/>
            <person name="Lee Y."/>
            <person name="Oh S."/>
            <person name="Lee J.H."/>
            <person name="Choi E."/>
            <person name="Choi E."/>
            <person name="Lee S.E."/>
            <person name="Jeon J."/>
            <person name="Kim H."/>
            <person name="Choi G."/>
            <person name="Song H."/>
            <person name="Lee J."/>
            <person name="Lee S.C."/>
            <person name="Kwon J.K."/>
            <person name="Lee H.Y."/>
            <person name="Koo N."/>
            <person name="Hong Y."/>
            <person name="Kim R.W."/>
            <person name="Kang W.H."/>
            <person name="Huh J.H."/>
            <person name="Kang B.C."/>
            <person name="Yang T.J."/>
            <person name="Lee Y.H."/>
            <person name="Bennetzen J.L."/>
            <person name="Choi D."/>
        </authorList>
    </citation>
    <scope>NUCLEOTIDE SEQUENCE [LARGE SCALE GENOMIC DNA]</scope>
    <source>
        <strain evidence="2">cv. CM334</strain>
    </source>
</reference>
<organism evidence="1 2">
    <name type="scientific">Capsicum annuum</name>
    <name type="common">Capsicum pepper</name>
    <dbReference type="NCBI Taxonomy" id="4072"/>
    <lineage>
        <taxon>Eukaryota</taxon>
        <taxon>Viridiplantae</taxon>
        <taxon>Streptophyta</taxon>
        <taxon>Embryophyta</taxon>
        <taxon>Tracheophyta</taxon>
        <taxon>Spermatophyta</taxon>
        <taxon>Magnoliopsida</taxon>
        <taxon>eudicotyledons</taxon>
        <taxon>Gunneridae</taxon>
        <taxon>Pentapetalae</taxon>
        <taxon>asterids</taxon>
        <taxon>lamiids</taxon>
        <taxon>Solanales</taxon>
        <taxon>Solanaceae</taxon>
        <taxon>Solanoideae</taxon>
        <taxon>Capsiceae</taxon>
        <taxon>Capsicum</taxon>
    </lineage>
</organism>
<evidence type="ECO:0000313" key="1">
    <source>
        <dbReference type="EMBL" id="PHT95093.1"/>
    </source>
</evidence>
<keyword evidence="2" id="KW-1185">Reference proteome</keyword>
<dbReference type="Gramene" id="PHT95093">
    <property type="protein sequence ID" value="PHT95093"/>
    <property type="gene ID" value="T459_02975"/>
</dbReference>
<sequence length="121" mass="13246">MFGTLVAQEEKATLSLDILISSMSIDFLDDVVMANMRNLPSNQPKVVVDEEPPLKLEIKSNLRQLSSLLTDIVSQSMQSDDTNIENIEESIPGPNFVAHKVKSSEVVAVSTFGLTEHEDGS</sequence>
<dbReference type="EMBL" id="AYRZ02000001">
    <property type="protein sequence ID" value="PHT95093.1"/>
    <property type="molecule type" value="Genomic_DNA"/>
</dbReference>
<protein>
    <submittedName>
        <fullName evidence="1">Uncharacterized protein</fullName>
    </submittedName>
</protein>
<dbReference type="Proteomes" id="UP000222542">
    <property type="component" value="Unassembled WGS sequence"/>
</dbReference>
<reference evidence="1 2" key="1">
    <citation type="journal article" date="2014" name="Nat. Genet.">
        <title>Genome sequence of the hot pepper provides insights into the evolution of pungency in Capsicum species.</title>
        <authorList>
            <person name="Kim S."/>
            <person name="Park M."/>
            <person name="Yeom S.I."/>
            <person name="Kim Y.M."/>
            <person name="Lee J.M."/>
            <person name="Lee H.A."/>
            <person name="Seo E."/>
            <person name="Choi J."/>
            <person name="Cheong K."/>
            <person name="Kim K.T."/>
            <person name="Jung K."/>
            <person name="Lee G.W."/>
            <person name="Oh S.K."/>
            <person name="Bae C."/>
            <person name="Kim S.B."/>
            <person name="Lee H.Y."/>
            <person name="Kim S.Y."/>
            <person name="Kim M.S."/>
            <person name="Kang B.C."/>
            <person name="Jo Y.D."/>
            <person name="Yang H.B."/>
            <person name="Jeong H.J."/>
            <person name="Kang W.H."/>
            <person name="Kwon J.K."/>
            <person name="Shin C."/>
            <person name="Lim J.Y."/>
            <person name="Park J.H."/>
            <person name="Huh J.H."/>
            <person name="Kim J.S."/>
            <person name="Kim B.D."/>
            <person name="Cohen O."/>
            <person name="Paran I."/>
            <person name="Suh M.C."/>
            <person name="Lee S.B."/>
            <person name="Kim Y.K."/>
            <person name="Shin Y."/>
            <person name="Noh S.J."/>
            <person name="Park J."/>
            <person name="Seo Y.S."/>
            <person name="Kwon S.Y."/>
            <person name="Kim H.A."/>
            <person name="Park J.M."/>
            <person name="Kim H.J."/>
            <person name="Choi S.B."/>
            <person name="Bosland P.W."/>
            <person name="Reeves G."/>
            <person name="Jo S.H."/>
            <person name="Lee B.W."/>
            <person name="Cho H.T."/>
            <person name="Choi H.S."/>
            <person name="Lee M.S."/>
            <person name="Yu Y."/>
            <person name="Do Choi Y."/>
            <person name="Park B.S."/>
            <person name="van Deynze A."/>
            <person name="Ashrafi H."/>
            <person name="Hill T."/>
            <person name="Kim W.T."/>
            <person name="Pai H.S."/>
            <person name="Ahn H.K."/>
            <person name="Yeam I."/>
            <person name="Giovannoni J.J."/>
            <person name="Rose J.K."/>
            <person name="Sorensen I."/>
            <person name="Lee S.J."/>
            <person name="Kim R.W."/>
            <person name="Choi I.Y."/>
            <person name="Choi B.S."/>
            <person name="Lim J.S."/>
            <person name="Lee Y.H."/>
            <person name="Choi D."/>
        </authorList>
    </citation>
    <scope>NUCLEOTIDE SEQUENCE [LARGE SCALE GENOMIC DNA]</scope>
    <source>
        <strain evidence="2">cv. CM334</strain>
    </source>
</reference>
<dbReference type="AlphaFoldDB" id="A0A2G3ALR8"/>
<dbReference type="PANTHER" id="PTHR47184:SF2">
    <property type="entry name" value="SYMPLEKIN"/>
    <property type="match status" value="1"/>
</dbReference>
<evidence type="ECO:0000313" key="2">
    <source>
        <dbReference type="Proteomes" id="UP000222542"/>
    </source>
</evidence>
<accession>A0A2G3ALR8</accession>
<dbReference type="PANTHER" id="PTHR47184">
    <property type="entry name" value="PHOSPHATIDYLINOSITOL 3-AND 4-KINASE FAMILY PROTEIN-RELATED"/>
    <property type="match status" value="1"/>
</dbReference>
<name>A0A2G3ALR8_CAPAN</name>
<gene>
    <name evidence="1" type="ORF">T459_02975</name>
</gene>
<comment type="caution">
    <text evidence="1">The sequence shown here is derived from an EMBL/GenBank/DDBJ whole genome shotgun (WGS) entry which is preliminary data.</text>
</comment>
<proteinExistence type="predicted"/>